<evidence type="ECO:0000256" key="5">
    <source>
        <dbReference type="ARBA" id="ARBA00067668"/>
    </source>
</evidence>
<evidence type="ECO:0000259" key="7">
    <source>
        <dbReference type="Pfam" id="PF13193"/>
    </source>
</evidence>
<dbReference type="InterPro" id="IPR045851">
    <property type="entry name" value="AMP-bd_C_sf"/>
</dbReference>
<dbReference type="Pfam" id="PF13193">
    <property type="entry name" value="AMP-binding_C"/>
    <property type="match status" value="1"/>
</dbReference>
<evidence type="ECO:0000256" key="3">
    <source>
        <dbReference type="ARBA" id="ARBA00051915"/>
    </source>
</evidence>
<sequence length="494" mass="52676">MIATMAELSGAAAARYGTRTAVTILGGSSISFHDIDAMAGRFAGGLAALGLGRGDRIALHLPNGLDWIIAYHAIARLGGVVVPCNILLTPAEVGWITDDAEVAGQIVASDRCDLIRTAQKGSPRTITERDFARLLASDWINAASCDPDDLFTIGYTSGTTGRPKGANQTHRAVAGSVGMTATIHARHEGDRILTALPFPHVYGNVVLNAGLLAGSALFVLPRFDAGDALAAIARHEITLFEGVPTMFYQMLTHPDVEVADLRTLRRCTVGGQTMPLAKIEEVVTRFGCPLLELWGMTEVAGPAITHSPYWPARHGSIGLPFPGMEVRIGSLQQAGGIAKPLEAGEILVRGPLVTKSYWRNPRATAEAIDAEGWLATGDVGYADPDGYIFVVDRLKDMIITGGYNIYPAEVEQVLATHPAVAMSAVVGVPDAEKGELAHAYIVLAAGCEPDEAVLNTHCRAILAPYKVPRRYHFVNELPRTSTGKILRRALRDPS</sequence>
<dbReference type="PROSITE" id="PS00455">
    <property type="entry name" value="AMP_BINDING"/>
    <property type="match status" value="1"/>
</dbReference>
<dbReference type="InterPro" id="IPR025110">
    <property type="entry name" value="AMP-bd_C"/>
</dbReference>
<dbReference type="AlphaFoldDB" id="A0A494W8I6"/>
<evidence type="ECO:0000256" key="4">
    <source>
        <dbReference type="ARBA" id="ARBA00066616"/>
    </source>
</evidence>
<dbReference type="KEGG" id="sami:SAMIE_1031370"/>
<evidence type="ECO:0000259" key="6">
    <source>
        <dbReference type="Pfam" id="PF00501"/>
    </source>
</evidence>
<dbReference type="GO" id="GO:0016878">
    <property type="term" value="F:acid-thiol ligase activity"/>
    <property type="evidence" value="ECO:0007669"/>
    <property type="project" value="UniProtKB-ARBA"/>
</dbReference>
<dbReference type="Proteomes" id="UP000279959">
    <property type="component" value="Chromosome"/>
</dbReference>
<comment type="catalytic activity">
    <reaction evidence="3">
        <text>3-(methylsulfanyl)propanoate + ATP + CoA = 3-(methylsulfanyl)propanoyl-CoA + AMP + diphosphate</text>
        <dbReference type="Rhea" id="RHEA:43052"/>
        <dbReference type="ChEBI" id="CHEBI:30616"/>
        <dbReference type="ChEBI" id="CHEBI:33019"/>
        <dbReference type="ChEBI" id="CHEBI:49016"/>
        <dbReference type="ChEBI" id="CHEBI:57287"/>
        <dbReference type="ChEBI" id="CHEBI:82815"/>
        <dbReference type="ChEBI" id="CHEBI:456215"/>
        <dbReference type="EC" id="6.2.1.44"/>
    </reaction>
    <physiologicalReaction direction="left-to-right" evidence="3">
        <dbReference type="Rhea" id="RHEA:43053"/>
    </physiologicalReaction>
</comment>
<accession>A0A494W8I6</accession>
<dbReference type="RefSeq" id="WP_066700590.1">
    <property type="nucleotide sequence ID" value="NZ_AP018664.1"/>
</dbReference>
<keyword evidence="2" id="KW-0436">Ligase</keyword>
<dbReference type="PANTHER" id="PTHR43767">
    <property type="entry name" value="LONG-CHAIN-FATTY-ACID--COA LIGASE"/>
    <property type="match status" value="1"/>
</dbReference>
<dbReference type="InterPro" id="IPR000873">
    <property type="entry name" value="AMP-dep_synth/lig_dom"/>
</dbReference>
<dbReference type="Gene3D" id="3.40.50.12780">
    <property type="entry name" value="N-terminal domain of ligase-like"/>
    <property type="match status" value="1"/>
</dbReference>
<dbReference type="Gene3D" id="3.30.300.30">
    <property type="match status" value="1"/>
</dbReference>
<dbReference type="SUPFAM" id="SSF56801">
    <property type="entry name" value="Acetyl-CoA synthetase-like"/>
    <property type="match status" value="1"/>
</dbReference>
<comment type="similarity">
    <text evidence="1">Belongs to the ATP-dependent AMP-binding enzyme family.</text>
</comment>
<dbReference type="InterPro" id="IPR050237">
    <property type="entry name" value="ATP-dep_AMP-bd_enzyme"/>
</dbReference>
<feature type="domain" description="AMP-dependent synthetase/ligase" evidence="6">
    <location>
        <begin position="12"/>
        <end position="358"/>
    </location>
</feature>
<feature type="domain" description="AMP-binding enzyme C-terminal" evidence="7">
    <location>
        <begin position="409"/>
        <end position="484"/>
    </location>
</feature>
<keyword evidence="9" id="KW-1185">Reference proteome</keyword>
<dbReference type="FunFam" id="3.30.300.30:FF:000008">
    <property type="entry name" value="2,3-dihydroxybenzoate-AMP ligase"/>
    <property type="match status" value="1"/>
</dbReference>
<dbReference type="Pfam" id="PF00501">
    <property type="entry name" value="AMP-binding"/>
    <property type="match status" value="1"/>
</dbReference>
<organism evidence="8 9">
    <name type="scientific">Sphingobium amiense</name>
    <dbReference type="NCBI Taxonomy" id="135719"/>
    <lineage>
        <taxon>Bacteria</taxon>
        <taxon>Pseudomonadati</taxon>
        <taxon>Pseudomonadota</taxon>
        <taxon>Alphaproteobacteria</taxon>
        <taxon>Sphingomonadales</taxon>
        <taxon>Sphingomonadaceae</taxon>
        <taxon>Sphingobium</taxon>
    </lineage>
</organism>
<name>A0A494W8I6_9SPHN</name>
<dbReference type="EMBL" id="AP018664">
    <property type="protein sequence ID" value="BBD99636.1"/>
    <property type="molecule type" value="Genomic_DNA"/>
</dbReference>
<evidence type="ECO:0000256" key="2">
    <source>
        <dbReference type="ARBA" id="ARBA00022598"/>
    </source>
</evidence>
<reference evidence="8 9" key="1">
    <citation type="submission" date="2018-05" db="EMBL/GenBank/DDBJ databases">
        <title>Complete Genome Sequence of the Nonylphenol-Degrading Bacterium Sphingobium amiense DSM 16289T.</title>
        <authorList>
            <person name="Ootsuka M."/>
            <person name="Nishizawa T."/>
            <person name="Ohta H."/>
        </authorList>
    </citation>
    <scope>NUCLEOTIDE SEQUENCE [LARGE SCALE GENOMIC DNA]</scope>
    <source>
        <strain evidence="8 9">DSM 16289</strain>
    </source>
</reference>
<evidence type="ECO:0000313" key="9">
    <source>
        <dbReference type="Proteomes" id="UP000279959"/>
    </source>
</evidence>
<proteinExistence type="inferred from homology"/>
<dbReference type="PANTHER" id="PTHR43767:SF1">
    <property type="entry name" value="NONRIBOSOMAL PEPTIDE SYNTHASE PES1 (EUROFUNG)-RELATED"/>
    <property type="match status" value="1"/>
</dbReference>
<dbReference type="InterPro" id="IPR020845">
    <property type="entry name" value="AMP-binding_CS"/>
</dbReference>
<dbReference type="EC" id="6.2.1.44" evidence="4"/>
<protein>
    <recommendedName>
        <fullName evidence="5">3-methylmercaptopropionyl-CoA ligase</fullName>
        <ecNumber evidence="4">6.2.1.44</ecNumber>
    </recommendedName>
</protein>
<evidence type="ECO:0000313" key="8">
    <source>
        <dbReference type="EMBL" id="BBD99636.1"/>
    </source>
</evidence>
<gene>
    <name evidence="8" type="ORF">SAMIE_1031370</name>
</gene>
<evidence type="ECO:0000256" key="1">
    <source>
        <dbReference type="ARBA" id="ARBA00006432"/>
    </source>
</evidence>
<dbReference type="InterPro" id="IPR042099">
    <property type="entry name" value="ANL_N_sf"/>
</dbReference>